<dbReference type="GO" id="GO:0051536">
    <property type="term" value="F:iron-sulfur cluster binding"/>
    <property type="evidence" value="ECO:0007669"/>
    <property type="project" value="UniProtKB-KW"/>
</dbReference>
<dbReference type="InterPro" id="IPR001080">
    <property type="entry name" value="3Fe4S_ferredoxin"/>
</dbReference>
<dbReference type="SUPFAM" id="SSF54862">
    <property type="entry name" value="4Fe-4S ferredoxins"/>
    <property type="match status" value="1"/>
</dbReference>
<dbReference type="PRINTS" id="PR00352">
    <property type="entry name" value="3FE4SFRDOXIN"/>
</dbReference>
<dbReference type="Proteomes" id="UP000055019">
    <property type="component" value="Unassembled WGS sequence"/>
</dbReference>
<keyword evidence="3 6" id="KW-0249">Electron transport</keyword>
<keyword evidence="5 6" id="KW-0411">Iron-sulfur</keyword>
<dbReference type="EMBL" id="FCOM02000014">
    <property type="protein sequence ID" value="SAL65659.1"/>
    <property type="molecule type" value="Genomic_DNA"/>
</dbReference>
<sequence>MANGNFKLHVAVDQDVCVGAGLCVLSSADVFDQRDEDGVVKLLQTEPDEALYDKVLGAARKCPSKAIKVEKVYDDAATPEREQ</sequence>
<evidence type="ECO:0000256" key="6">
    <source>
        <dbReference type="RuleBase" id="RU368020"/>
    </source>
</evidence>
<dbReference type="OrthoDB" id="9803319at2"/>
<accession>A0A158JB25</accession>
<name>A0A158JB25_9BURK</name>
<evidence type="ECO:0000256" key="1">
    <source>
        <dbReference type="ARBA" id="ARBA00022448"/>
    </source>
</evidence>
<comment type="function">
    <text evidence="6">Ferredoxins are iron-sulfur proteins that transfer electrons in a wide variety of metabolic reactions.</text>
</comment>
<evidence type="ECO:0000313" key="7">
    <source>
        <dbReference type="EMBL" id="SAL65659.1"/>
    </source>
</evidence>
<organism evidence="7 8">
    <name type="scientific">Caballeronia arvi</name>
    <dbReference type="NCBI Taxonomy" id="1777135"/>
    <lineage>
        <taxon>Bacteria</taxon>
        <taxon>Pseudomonadati</taxon>
        <taxon>Pseudomonadota</taxon>
        <taxon>Betaproteobacteria</taxon>
        <taxon>Burkholderiales</taxon>
        <taxon>Burkholderiaceae</taxon>
        <taxon>Caballeronia</taxon>
    </lineage>
</organism>
<keyword evidence="8" id="KW-1185">Reference proteome</keyword>
<reference evidence="7" key="1">
    <citation type="submission" date="2016-01" db="EMBL/GenBank/DDBJ databases">
        <authorList>
            <person name="Peeters C."/>
        </authorList>
    </citation>
    <scope>NUCLEOTIDE SEQUENCE [LARGE SCALE GENOMIC DNA]</scope>
    <source>
        <strain evidence="7">LMG 29317</strain>
    </source>
</reference>
<keyword evidence="4 6" id="KW-0408">Iron</keyword>
<dbReference type="InterPro" id="IPR051269">
    <property type="entry name" value="Fe-S_cluster_ET"/>
</dbReference>
<proteinExistence type="predicted"/>
<evidence type="ECO:0000256" key="4">
    <source>
        <dbReference type="ARBA" id="ARBA00023004"/>
    </source>
</evidence>
<dbReference type="Pfam" id="PF13370">
    <property type="entry name" value="Fer4_13"/>
    <property type="match status" value="1"/>
</dbReference>
<dbReference type="Gene3D" id="3.30.70.20">
    <property type="match status" value="1"/>
</dbReference>
<gene>
    <name evidence="7" type="primary">subB</name>
    <name evidence="7" type="ORF">AWB74_03624</name>
</gene>
<keyword evidence="2 6" id="KW-0479">Metal-binding</keyword>
<dbReference type="PANTHER" id="PTHR36923:SF3">
    <property type="entry name" value="FERREDOXIN"/>
    <property type="match status" value="1"/>
</dbReference>
<evidence type="ECO:0000313" key="8">
    <source>
        <dbReference type="Proteomes" id="UP000055019"/>
    </source>
</evidence>
<dbReference type="PANTHER" id="PTHR36923">
    <property type="entry name" value="FERREDOXIN"/>
    <property type="match status" value="1"/>
</dbReference>
<evidence type="ECO:0000256" key="5">
    <source>
        <dbReference type="ARBA" id="ARBA00023014"/>
    </source>
</evidence>
<evidence type="ECO:0000256" key="2">
    <source>
        <dbReference type="ARBA" id="ARBA00022723"/>
    </source>
</evidence>
<evidence type="ECO:0000256" key="3">
    <source>
        <dbReference type="ARBA" id="ARBA00022982"/>
    </source>
</evidence>
<dbReference type="GO" id="GO:0009055">
    <property type="term" value="F:electron transfer activity"/>
    <property type="evidence" value="ECO:0007669"/>
    <property type="project" value="UniProtKB-UniRule"/>
</dbReference>
<dbReference type="RefSeq" id="WP_061148104.1">
    <property type="nucleotide sequence ID" value="NZ_FCOM02000014.1"/>
</dbReference>
<protein>
    <recommendedName>
        <fullName evidence="6">Ferredoxin</fullName>
    </recommendedName>
</protein>
<comment type="caution">
    <text evidence="7">The sequence shown here is derived from an EMBL/GenBank/DDBJ whole genome shotgun (WGS) entry which is preliminary data.</text>
</comment>
<dbReference type="GO" id="GO:0005506">
    <property type="term" value="F:iron ion binding"/>
    <property type="evidence" value="ECO:0007669"/>
    <property type="project" value="UniProtKB-UniRule"/>
</dbReference>
<keyword evidence="1 6" id="KW-0813">Transport</keyword>
<dbReference type="AlphaFoldDB" id="A0A158JB25"/>